<dbReference type="EMBL" id="RAWK01000040">
    <property type="protein sequence ID" value="RKH70757.1"/>
    <property type="molecule type" value="Genomic_DNA"/>
</dbReference>
<dbReference type="InterPro" id="IPR000719">
    <property type="entry name" value="Prot_kinase_dom"/>
</dbReference>
<keyword evidence="2 5" id="KW-0547">Nucleotide-binding</keyword>
<dbReference type="GO" id="GO:0005524">
    <property type="term" value="F:ATP binding"/>
    <property type="evidence" value="ECO:0007669"/>
    <property type="project" value="UniProtKB-UniRule"/>
</dbReference>
<evidence type="ECO:0000256" key="5">
    <source>
        <dbReference type="PROSITE-ProRule" id="PRU10141"/>
    </source>
</evidence>
<keyword evidence="1" id="KW-0808">Transferase</keyword>
<proteinExistence type="predicted"/>
<evidence type="ECO:0000313" key="8">
    <source>
        <dbReference type="EMBL" id="RKH70757.1"/>
    </source>
</evidence>
<feature type="region of interest" description="Disordered" evidence="6">
    <location>
        <begin position="296"/>
        <end position="325"/>
    </location>
</feature>
<dbReference type="CDD" id="cd14014">
    <property type="entry name" value="STKc_PknB_like"/>
    <property type="match status" value="1"/>
</dbReference>
<dbReference type="GO" id="GO:0004674">
    <property type="term" value="F:protein serine/threonine kinase activity"/>
    <property type="evidence" value="ECO:0007669"/>
    <property type="project" value="UniProtKB-KW"/>
</dbReference>
<dbReference type="InterPro" id="IPR011009">
    <property type="entry name" value="Kinase-like_dom_sf"/>
</dbReference>
<evidence type="ECO:0000256" key="2">
    <source>
        <dbReference type="ARBA" id="ARBA00022741"/>
    </source>
</evidence>
<dbReference type="PROSITE" id="PS50011">
    <property type="entry name" value="PROTEIN_KINASE_DOM"/>
    <property type="match status" value="1"/>
</dbReference>
<evidence type="ECO:0000256" key="4">
    <source>
        <dbReference type="ARBA" id="ARBA00022840"/>
    </source>
</evidence>
<sequence length="612" mass="65880">MLTDEELPAAPAQTTRSVDPLVGTKIGEFVIRERVGAGGMGVVYRAEHPLIGKQAAIKVMRAELVSPEQEQRLLVEARAVNAIRHPGVLDIFNFGTLPDCRPYVVMELLQGQSLADRMREQERMDVGTTAWVLEQVLAALVAAHRAGVVHRDLKPANVFLMEQPDAAPLIKLVDFGIAKVMQEHNALARADGSTLGTPDFMAPEQIRRGEVGPAADLYALGVMAFHMLTGTRPFQGDNVQVMFAHVEQVPPRVSSRVEGIPPELDDLVFQLMEKAPAKRPATATAVRLKLRGLARPPVPSASLEPDTAVKQESEPPSNVESRAVPEMPAAIVPPGRRNGVSLAVAAVAGVALLGTGYWWGAQAGKADQTQVIAPSRPSEPVMAEARPVAPVEPTPVTATQAPVEEPPQVIAEEAPAEAETATATLAKSTKLPPLPAGTASEKKMEQRLAGLFKLLLARAKDVDAQGALRGKLLQQYRAAADATTDSERARIHVALDDIEKELTQRIALHDAPPPAPVVIVAPEPPRVPALVIPKLPTLPQGNASEQRLAQRMDKLVAELRTRTQNQDVAPDLTKQLVDIYKSAANATTATERMAVNQALDAWQEQLKARFPR</sequence>
<evidence type="ECO:0000313" key="9">
    <source>
        <dbReference type="Proteomes" id="UP000267003"/>
    </source>
</evidence>
<dbReference type="PANTHER" id="PTHR43289">
    <property type="entry name" value="MITOGEN-ACTIVATED PROTEIN KINASE KINASE KINASE 20-RELATED"/>
    <property type="match status" value="1"/>
</dbReference>
<dbReference type="PANTHER" id="PTHR43289:SF34">
    <property type="entry name" value="SERINE_THREONINE-PROTEIN KINASE YBDM-RELATED"/>
    <property type="match status" value="1"/>
</dbReference>
<keyword evidence="3 8" id="KW-0418">Kinase</keyword>
<dbReference type="OrthoDB" id="5483032at2"/>
<name>A0A3A8QQF9_9BACT</name>
<keyword evidence="8" id="KW-0723">Serine/threonine-protein kinase</keyword>
<gene>
    <name evidence="8" type="ORF">D7W81_08890</name>
</gene>
<evidence type="ECO:0000256" key="3">
    <source>
        <dbReference type="ARBA" id="ARBA00022777"/>
    </source>
</evidence>
<reference evidence="9" key="1">
    <citation type="submission" date="2018-09" db="EMBL/GenBank/DDBJ databases">
        <authorList>
            <person name="Livingstone P.G."/>
            <person name="Whitworth D.E."/>
        </authorList>
    </citation>
    <scope>NUCLEOTIDE SEQUENCE [LARGE SCALE GENOMIC DNA]</scope>
    <source>
        <strain evidence="9">AB050A</strain>
    </source>
</reference>
<dbReference type="Proteomes" id="UP000267003">
    <property type="component" value="Unassembled WGS sequence"/>
</dbReference>
<evidence type="ECO:0000256" key="1">
    <source>
        <dbReference type="ARBA" id="ARBA00022679"/>
    </source>
</evidence>
<feature type="binding site" evidence="5">
    <location>
        <position position="58"/>
    </location>
    <ligand>
        <name>ATP</name>
        <dbReference type="ChEBI" id="CHEBI:30616"/>
    </ligand>
</feature>
<dbReference type="AlphaFoldDB" id="A0A3A8QQF9"/>
<feature type="domain" description="Protein kinase" evidence="7">
    <location>
        <begin position="29"/>
        <end position="298"/>
    </location>
</feature>
<dbReference type="Gene3D" id="3.30.200.20">
    <property type="entry name" value="Phosphorylase Kinase, domain 1"/>
    <property type="match status" value="1"/>
</dbReference>
<protein>
    <submittedName>
        <fullName evidence="8">Serine/threonine protein kinase</fullName>
    </submittedName>
</protein>
<keyword evidence="4 5" id="KW-0067">ATP-binding</keyword>
<evidence type="ECO:0000259" key="7">
    <source>
        <dbReference type="PROSITE" id="PS50011"/>
    </source>
</evidence>
<dbReference type="PROSITE" id="PS00107">
    <property type="entry name" value="PROTEIN_KINASE_ATP"/>
    <property type="match status" value="1"/>
</dbReference>
<dbReference type="InterPro" id="IPR017441">
    <property type="entry name" value="Protein_kinase_ATP_BS"/>
</dbReference>
<dbReference type="Gene3D" id="1.10.510.10">
    <property type="entry name" value="Transferase(Phosphotransferase) domain 1"/>
    <property type="match status" value="1"/>
</dbReference>
<dbReference type="Pfam" id="PF00069">
    <property type="entry name" value="Pkinase"/>
    <property type="match status" value="1"/>
</dbReference>
<keyword evidence="9" id="KW-1185">Reference proteome</keyword>
<dbReference type="SMART" id="SM00220">
    <property type="entry name" value="S_TKc"/>
    <property type="match status" value="1"/>
</dbReference>
<comment type="caution">
    <text evidence="8">The sequence shown here is derived from an EMBL/GenBank/DDBJ whole genome shotgun (WGS) entry which is preliminary data.</text>
</comment>
<dbReference type="InterPro" id="IPR008271">
    <property type="entry name" value="Ser/Thr_kinase_AS"/>
</dbReference>
<dbReference type="PROSITE" id="PS00108">
    <property type="entry name" value="PROTEIN_KINASE_ST"/>
    <property type="match status" value="1"/>
</dbReference>
<evidence type="ECO:0000256" key="6">
    <source>
        <dbReference type="SAM" id="MobiDB-lite"/>
    </source>
</evidence>
<organism evidence="8 9">
    <name type="scientific">Corallococcus aberystwythensis</name>
    <dbReference type="NCBI Taxonomy" id="2316722"/>
    <lineage>
        <taxon>Bacteria</taxon>
        <taxon>Pseudomonadati</taxon>
        <taxon>Myxococcota</taxon>
        <taxon>Myxococcia</taxon>
        <taxon>Myxococcales</taxon>
        <taxon>Cystobacterineae</taxon>
        <taxon>Myxococcaceae</taxon>
        <taxon>Corallococcus</taxon>
    </lineage>
</organism>
<dbReference type="SUPFAM" id="SSF56112">
    <property type="entry name" value="Protein kinase-like (PK-like)"/>
    <property type="match status" value="1"/>
</dbReference>
<accession>A0A3A8QQF9</accession>